<reference evidence="2 3" key="1">
    <citation type="submission" date="2016-08" db="EMBL/GenBank/DDBJ databases">
        <title>Genome of Bacillus solimangrovi GH2-4.</title>
        <authorList>
            <person name="Lim S."/>
            <person name="Kim B.-C."/>
        </authorList>
    </citation>
    <scope>NUCLEOTIDE SEQUENCE [LARGE SCALE GENOMIC DNA]</scope>
    <source>
        <strain evidence="2 3">GH2-4</strain>
    </source>
</reference>
<dbReference type="InterPro" id="IPR036249">
    <property type="entry name" value="Thioredoxin-like_sf"/>
</dbReference>
<dbReference type="AlphaFoldDB" id="A0A1E5LII5"/>
<dbReference type="Proteomes" id="UP000095209">
    <property type="component" value="Unassembled WGS sequence"/>
</dbReference>
<protein>
    <recommendedName>
        <fullName evidence="1">Thioredoxin domain-containing protein</fullName>
    </recommendedName>
</protein>
<organism evidence="2 3">
    <name type="scientific">Bacillus solimangrovi</name>
    <dbReference type="NCBI Taxonomy" id="1305675"/>
    <lineage>
        <taxon>Bacteria</taxon>
        <taxon>Bacillati</taxon>
        <taxon>Bacillota</taxon>
        <taxon>Bacilli</taxon>
        <taxon>Bacillales</taxon>
        <taxon>Bacillaceae</taxon>
        <taxon>Bacillus</taxon>
    </lineage>
</organism>
<dbReference type="Pfam" id="PF07449">
    <property type="entry name" value="HyaE"/>
    <property type="match status" value="1"/>
</dbReference>
<dbReference type="RefSeq" id="WP_069716029.1">
    <property type="nucleotide sequence ID" value="NZ_MJEH01000007.1"/>
</dbReference>
<sequence length="124" mass="14254">MKQVFTLLVLTFVLGACQTVDGNSIDDINQNDKGYQVIFFSNEDYLEYEGNYYDVLLDLKKQYPKETVNIIIVQSSSNNKLVEHFNVEEYPTLIIQKDGEIISTLAGVYDKEIIYESILNVINE</sequence>
<dbReference type="STRING" id="1305675.BFG57_10455"/>
<comment type="caution">
    <text evidence="2">The sequence shown here is derived from an EMBL/GenBank/DDBJ whole genome shotgun (WGS) entry which is preliminary data.</text>
</comment>
<evidence type="ECO:0000259" key="1">
    <source>
        <dbReference type="PROSITE" id="PS51352"/>
    </source>
</evidence>
<feature type="domain" description="Thioredoxin" evidence="1">
    <location>
        <begin position="3"/>
        <end position="124"/>
    </location>
</feature>
<dbReference type="EMBL" id="MJEH01000007">
    <property type="protein sequence ID" value="OEH93885.1"/>
    <property type="molecule type" value="Genomic_DNA"/>
</dbReference>
<keyword evidence="3" id="KW-1185">Reference proteome</keyword>
<gene>
    <name evidence="2" type="ORF">BFG57_10455</name>
</gene>
<evidence type="ECO:0000313" key="2">
    <source>
        <dbReference type="EMBL" id="OEH93885.1"/>
    </source>
</evidence>
<dbReference type="PROSITE" id="PS51257">
    <property type="entry name" value="PROKAR_LIPOPROTEIN"/>
    <property type="match status" value="1"/>
</dbReference>
<dbReference type="InterPro" id="IPR010893">
    <property type="entry name" value="NiFe-hyd_mat_HyaE"/>
</dbReference>
<name>A0A1E5LII5_9BACI</name>
<accession>A0A1E5LII5</accession>
<proteinExistence type="predicted"/>
<dbReference type="Gene3D" id="3.40.30.10">
    <property type="entry name" value="Glutaredoxin"/>
    <property type="match status" value="1"/>
</dbReference>
<evidence type="ECO:0000313" key="3">
    <source>
        <dbReference type="Proteomes" id="UP000095209"/>
    </source>
</evidence>
<dbReference type="InterPro" id="IPR013766">
    <property type="entry name" value="Thioredoxin_domain"/>
</dbReference>
<dbReference type="PROSITE" id="PS51352">
    <property type="entry name" value="THIOREDOXIN_2"/>
    <property type="match status" value="1"/>
</dbReference>
<dbReference type="SUPFAM" id="SSF52833">
    <property type="entry name" value="Thioredoxin-like"/>
    <property type="match status" value="1"/>
</dbReference>